<evidence type="ECO:0000259" key="4">
    <source>
        <dbReference type="Pfam" id="PF00891"/>
    </source>
</evidence>
<dbReference type="SUPFAM" id="SSF53335">
    <property type="entry name" value="S-adenosyl-L-methionine-dependent methyltransferases"/>
    <property type="match status" value="1"/>
</dbReference>
<dbReference type="PROSITE" id="PS51683">
    <property type="entry name" value="SAM_OMT_II"/>
    <property type="match status" value="1"/>
</dbReference>
<keyword evidence="7" id="KW-1185">Reference proteome</keyword>
<protein>
    <submittedName>
        <fullName evidence="6">Uncharacterized protein</fullName>
    </submittedName>
</protein>
<dbReference type="HOGENOM" id="CLU_005533_12_2_1"/>
<evidence type="ECO:0000256" key="2">
    <source>
        <dbReference type="ARBA" id="ARBA00022679"/>
    </source>
</evidence>
<evidence type="ECO:0000259" key="5">
    <source>
        <dbReference type="Pfam" id="PF08100"/>
    </source>
</evidence>
<name>D4D3W7_TRIVH</name>
<dbReference type="GeneID" id="9582773"/>
<evidence type="ECO:0000256" key="3">
    <source>
        <dbReference type="ARBA" id="ARBA00022691"/>
    </source>
</evidence>
<dbReference type="InterPro" id="IPR016461">
    <property type="entry name" value="COMT-like"/>
</dbReference>
<evidence type="ECO:0000313" key="7">
    <source>
        <dbReference type="Proteomes" id="UP000008383"/>
    </source>
</evidence>
<dbReference type="PANTHER" id="PTHR43712:SF2">
    <property type="entry name" value="O-METHYLTRANSFERASE CICE"/>
    <property type="match status" value="1"/>
</dbReference>
<comment type="caution">
    <text evidence="6">The sequence shown here is derived from an EMBL/GenBank/DDBJ whole genome shotgun (WGS) entry which is preliminary data.</text>
</comment>
<feature type="domain" description="O-methyltransferase dimerisation" evidence="5">
    <location>
        <begin position="78"/>
        <end position="141"/>
    </location>
</feature>
<dbReference type="InterPro" id="IPR036388">
    <property type="entry name" value="WH-like_DNA-bd_sf"/>
</dbReference>
<organism evidence="6 7">
    <name type="scientific">Trichophyton verrucosum (strain HKI 0517)</name>
    <dbReference type="NCBI Taxonomy" id="663202"/>
    <lineage>
        <taxon>Eukaryota</taxon>
        <taxon>Fungi</taxon>
        <taxon>Dikarya</taxon>
        <taxon>Ascomycota</taxon>
        <taxon>Pezizomycotina</taxon>
        <taxon>Eurotiomycetes</taxon>
        <taxon>Eurotiomycetidae</taxon>
        <taxon>Onygenales</taxon>
        <taxon>Arthrodermataceae</taxon>
        <taxon>Trichophyton</taxon>
    </lineage>
</organism>
<accession>D4D3W7</accession>
<dbReference type="EMBL" id="ACYE01000094">
    <property type="protein sequence ID" value="EFE43463.1"/>
    <property type="molecule type" value="Genomic_DNA"/>
</dbReference>
<dbReference type="RefSeq" id="XP_003024081.1">
    <property type="nucleotide sequence ID" value="XM_003024035.1"/>
</dbReference>
<keyword evidence="2" id="KW-0808">Transferase</keyword>
<dbReference type="KEGG" id="tve:TRV_01780"/>
<dbReference type="GO" id="GO:0046983">
    <property type="term" value="F:protein dimerization activity"/>
    <property type="evidence" value="ECO:0007669"/>
    <property type="project" value="InterPro"/>
</dbReference>
<dbReference type="Pfam" id="PF00891">
    <property type="entry name" value="Methyltransf_2"/>
    <property type="match status" value="1"/>
</dbReference>
<keyword evidence="1" id="KW-0489">Methyltransferase</keyword>
<dbReference type="Proteomes" id="UP000008383">
    <property type="component" value="Unassembled WGS sequence"/>
</dbReference>
<gene>
    <name evidence="6" type="ORF">TRV_01780</name>
</gene>
<dbReference type="Gene3D" id="1.10.10.10">
    <property type="entry name" value="Winged helix-like DNA-binding domain superfamily/Winged helix DNA-binding domain"/>
    <property type="match status" value="1"/>
</dbReference>
<reference evidence="7" key="1">
    <citation type="journal article" date="2011" name="Genome Biol.">
        <title>Comparative and functional genomics provide insights into the pathogenicity of dermatophytic fungi.</title>
        <authorList>
            <person name="Burmester A."/>
            <person name="Shelest E."/>
            <person name="Gloeckner G."/>
            <person name="Heddergott C."/>
            <person name="Schindler S."/>
            <person name="Staib P."/>
            <person name="Heidel A."/>
            <person name="Felder M."/>
            <person name="Petzold A."/>
            <person name="Szafranski K."/>
            <person name="Feuermann M."/>
            <person name="Pedruzzi I."/>
            <person name="Priebe S."/>
            <person name="Groth M."/>
            <person name="Winkler R."/>
            <person name="Li W."/>
            <person name="Kniemeyer O."/>
            <person name="Schroeckh V."/>
            <person name="Hertweck C."/>
            <person name="Hube B."/>
            <person name="White T.C."/>
            <person name="Platzer M."/>
            <person name="Guthke R."/>
            <person name="Heitman J."/>
            <person name="Woestemeyer J."/>
            <person name="Zipfel P.F."/>
            <person name="Monod M."/>
            <person name="Brakhage A.A."/>
        </authorList>
    </citation>
    <scope>NUCLEOTIDE SEQUENCE [LARGE SCALE GENOMIC DNA]</scope>
    <source>
        <strain evidence="7">HKI 0517</strain>
    </source>
</reference>
<evidence type="ECO:0000256" key="1">
    <source>
        <dbReference type="ARBA" id="ARBA00022603"/>
    </source>
</evidence>
<dbReference type="PANTHER" id="PTHR43712">
    <property type="entry name" value="PUTATIVE (AFU_ORTHOLOGUE AFUA_4G14580)-RELATED"/>
    <property type="match status" value="1"/>
</dbReference>
<dbReference type="GO" id="GO:0008171">
    <property type="term" value="F:O-methyltransferase activity"/>
    <property type="evidence" value="ECO:0007669"/>
    <property type="project" value="InterPro"/>
</dbReference>
<sequence length="403" mass="45524">MATEEIKKTLTELNVSLQSALKVLSGDLRAELMASLHDPNELPDRSLYDLSAQAVNQLQETKQLLEPRTVILADHFLVELDIPDILRRKGAVNISELARASGAREDRLKQIMRVLYSAGIFSYDPSTRLYTNNECSTLLLRDHWTGWRNWVDLYGNEFYDMARGIPRSCREGEKRMASQINFDTDLDMFSWFAAQGSLDRVHKTLGGGAVAQAPGILADYPWEEVADKLIVDIGGGGGGLISLLLRKFPNLRGGILDRAEVIDQAITNFCTANGMYHDVGDRVSRENLHAGDFFKEIPSYEVYCMKWCLHDWHDEDVVRILKNIRKAIIPGPKSRLVLLEILLKEGRAGHLSRMADMSVMMAANGLEREEWEWDSLAAQSGWRIACKYDLRNAWPCAMELLPV</sequence>
<dbReference type="AlphaFoldDB" id="D4D3W7"/>
<dbReference type="GO" id="GO:0032259">
    <property type="term" value="P:methylation"/>
    <property type="evidence" value="ECO:0007669"/>
    <property type="project" value="UniProtKB-KW"/>
</dbReference>
<dbReference type="InterPro" id="IPR001077">
    <property type="entry name" value="COMT_C"/>
</dbReference>
<dbReference type="SUPFAM" id="SSF46785">
    <property type="entry name" value="Winged helix' DNA-binding domain"/>
    <property type="match status" value="1"/>
</dbReference>
<dbReference type="InterPro" id="IPR036390">
    <property type="entry name" value="WH_DNA-bd_sf"/>
</dbReference>
<feature type="domain" description="O-methyltransferase C-terminal" evidence="4">
    <location>
        <begin position="229"/>
        <end position="383"/>
    </location>
</feature>
<dbReference type="InterPro" id="IPR012967">
    <property type="entry name" value="COMT_dimerisation"/>
</dbReference>
<keyword evidence="3" id="KW-0949">S-adenosyl-L-methionine</keyword>
<dbReference type="Pfam" id="PF08100">
    <property type="entry name" value="Dimerisation"/>
    <property type="match status" value="1"/>
</dbReference>
<dbReference type="InterPro" id="IPR029063">
    <property type="entry name" value="SAM-dependent_MTases_sf"/>
</dbReference>
<proteinExistence type="predicted"/>
<evidence type="ECO:0000313" key="6">
    <source>
        <dbReference type="EMBL" id="EFE43463.1"/>
    </source>
</evidence>
<dbReference type="Gene3D" id="3.40.50.150">
    <property type="entry name" value="Vaccinia Virus protein VP39"/>
    <property type="match status" value="1"/>
</dbReference>